<dbReference type="GO" id="GO:0003677">
    <property type="term" value="F:DNA binding"/>
    <property type="evidence" value="ECO:0007669"/>
    <property type="project" value="InterPro"/>
</dbReference>
<dbReference type="SMART" id="SM00530">
    <property type="entry name" value="HTH_XRE"/>
    <property type="match status" value="1"/>
</dbReference>
<dbReference type="Pfam" id="PF13560">
    <property type="entry name" value="HTH_31"/>
    <property type="match status" value="1"/>
</dbReference>
<sequence length="289" mass="31342">MAPAEMADFSVNETVGGPTVRHRRLSAELRKLRESAELTPQQAADLLGWSRPKLVRIETSGGAPSADDVQRILDAYGGTDQALRLALVQLVQDVRVRGWWSAYGDVVGGSYAQCEDAATEIRSYQTSFIPGLLQTPAYARAIMQEDDPDLIERRVQARLTRQALLTRPSAPKLSIVLDETALRLPIGDGEVMREQLEALLTAARRSNIGIRVLESSAGLHPGRTGGSFVIFSFASPIEPDVVYLETIAGGLYLEEIAQGRRCSLLHEGIVSTALPEDPSAALIAAIIKE</sequence>
<dbReference type="Pfam" id="PF19054">
    <property type="entry name" value="DUF5753"/>
    <property type="match status" value="1"/>
</dbReference>
<keyword evidence="3" id="KW-1185">Reference proteome</keyword>
<reference evidence="2 3" key="1">
    <citation type="submission" date="2018-11" db="EMBL/GenBank/DDBJ databases">
        <title>Sequencing the genomes of 1000 actinobacteria strains.</title>
        <authorList>
            <person name="Klenk H.-P."/>
        </authorList>
    </citation>
    <scope>NUCLEOTIDE SEQUENCE [LARGE SCALE GENOMIC DNA]</scope>
    <source>
        <strain evidence="2 3">DSM 44254</strain>
    </source>
</reference>
<dbReference type="EMBL" id="RJKE01000001">
    <property type="protein sequence ID" value="ROO90030.1"/>
    <property type="molecule type" value="Genomic_DNA"/>
</dbReference>
<comment type="caution">
    <text evidence="2">The sequence shown here is derived from an EMBL/GenBank/DDBJ whole genome shotgun (WGS) entry which is preliminary data.</text>
</comment>
<accession>A0A3N1D926</accession>
<name>A0A3N1D926_9ACTN</name>
<dbReference type="PROSITE" id="PS50943">
    <property type="entry name" value="HTH_CROC1"/>
    <property type="match status" value="1"/>
</dbReference>
<feature type="domain" description="HTH cro/C1-type" evidence="1">
    <location>
        <begin position="29"/>
        <end position="83"/>
    </location>
</feature>
<gene>
    <name evidence="2" type="ORF">EDD29_7743</name>
</gene>
<dbReference type="SUPFAM" id="SSF47413">
    <property type="entry name" value="lambda repressor-like DNA-binding domains"/>
    <property type="match status" value="1"/>
</dbReference>
<dbReference type="Gene3D" id="1.10.260.40">
    <property type="entry name" value="lambda repressor-like DNA-binding domains"/>
    <property type="match status" value="1"/>
</dbReference>
<proteinExistence type="predicted"/>
<dbReference type="InterPro" id="IPR010982">
    <property type="entry name" value="Lambda_DNA-bd_dom_sf"/>
</dbReference>
<dbReference type="InterPro" id="IPR043917">
    <property type="entry name" value="DUF5753"/>
</dbReference>
<dbReference type="CDD" id="cd00093">
    <property type="entry name" value="HTH_XRE"/>
    <property type="match status" value="1"/>
</dbReference>
<evidence type="ECO:0000259" key="1">
    <source>
        <dbReference type="PROSITE" id="PS50943"/>
    </source>
</evidence>
<dbReference type="Proteomes" id="UP000272400">
    <property type="component" value="Unassembled WGS sequence"/>
</dbReference>
<organism evidence="2 3">
    <name type="scientific">Actinocorallia herbida</name>
    <dbReference type="NCBI Taxonomy" id="58109"/>
    <lineage>
        <taxon>Bacteria</taxon>
        <taxon>Bacillati</taxon>
        <taxon>Actinomycetota</taxon>
        <taxon>Actinomycetes</taxon>
        <taxon>Streptosporangiales</taxon>
        <taxon>Thermomonosporaceae</taxon>
        <taxon>Actinocorallia</taxon>
    </lineage>
</organism>
<protein>
    <submittedName>
        <fullName evidence="2">Helix-turn-helix protein</fullName>
    </submittedName>
</protein>
<dbReference type="RefSeq" id="WP_246053210.1">
    <property type="nucleotide sequence ID" value="NZ_RJKE01000001.1"/>
</dbReference>
<evidence type="ECO:0000313" key="2">
    <source>
        <dbReference type="EMBL" id="ROO90030.1"/>
    </source>
</evidence>
<dbReference type="AlphaFoldDB" id="A0A3N1D926"/>
<dbReference type="InterPro" id="IPR001387">
    <property type="entry name" value="Cro/C1-type_HTH"/>
</dbReference>
<evidence type="ECO:0000313" key="3">
    <source>
        <dbReference type="Proteomes" id="UP000272400"/>
    </source>
</evidence>